<evidence type="ECO:0000313" key="3">
    <source>
        <dbReference type="Proteomes" id="UP001280121"/>
    </source>
</evidence>
<name>A0AAD9XCT5_9ROSI</name>
<dbReference type="AlphaFoldDB" id="A0AAD9XCT5"/>
<proteinExistence type="predicted"/>
<accession>A0AAD9XCT5</accession>
<sequence>MYGSSATARKALSKIACNRLQKELLEWQVNPPSGFKHKVTNNLQRCIVSLSRTLISRASFTPSSTTNTTSSFLSSSLFVKTDPRFVSGGRQSPWIRTALNHFHSLTDTRFPKRRPVDKPHRKRASLRPSGPYAWVQYTPGKPISPNNPNEGSVKRRNEKKRMRLRCAFIKSEAKKRKAQLQEANRKKRIKRVERKMAAVARERAWAVRLAELQQLEEEKKKSTA</sequence>
<dbReference type="GO" id="GO:0005739">
    <property type="term" value="C:mitochondrion"/>
    <property type="evidence" value="ECO:0007669"/>
    <property type="project" value="TreeGrafter"/>
</dbReference>
<gene>
    <name evidence="2" type="ORF">Ddye_010156</name>
</gene>
<organism evidence="2 3">
    <name type="scientific">Dipteronia dyeriana</name>
    <dbReference type="NCBI Taxonomy" id="168575"/>
    <lineage>
        <taxon>Eukaryota</taxon>
        <taxon>Viridiplantae</taxon>
        <taxon>Streptophyta</taxon>
        <taxon>Embryophyta</taxon>
        <taxon>Tracheophyta</taxon>
        <taxon>Spermatophyta</taxon>
        <taxon>Magnoliopsida</taxon>
        <taxon>eudicotyledons</taxon>
        <taxon>Gunneridae</taxon>
        <taxon>Pentapetalae</taxon>
        <taxon>rosids</taxon>
        <taxon>malvids</taxon>
        <taxon>Sapindales</taxon>
        <taxon>Sapindaceae</taxon>
        <taxon>Hippocastanoideae</taxon>
        <taxon>Acereae</taxon>
        <taxon>Dipteronia</taxon>
    </lineage>
</organism>
<protein>
    <submittedName>
        <fullName evidence="2">Uncharacterized protein</fullName>
    </submittedName>
</protein>
<evidence type="ECO:0000313" key="2">
    <source>
        <dbReference type="EMBL" id="KAK2657104.1"/>
    </source>
</evidence>
<comment type="caution">
    <text evidence="2">The sequence shown here is derived from an EMBL/GenBank/DDBJ whole genome shotgun (WGS) entry which is preliminary data.</text>
</comment>
<dbReference type="CDD" id="cd23700">
    <property type="entry name" value="At3g51010"/>
    <property type="match status" value="1"/>
</dbReference>
<feature type="region of interest" description="Disordered" evidence="1">
    <location>
        <begin position="109"/>
        <end position="160"/>
    </location>
</feature>
<dbReference type="PANTHER" id="PTHR36767">
    <property type="entry name" value="OS05G0126200 PROTEIN"/>
    <property type="match status" value="1"/>
</dbReference>
<dbReference type="Proteomes" id="UP001280121">
    <property type="component" value="Unassembled WGS sequence"/>
</dbReference>
<keyword evidence="3" id="KW-1185">Reference proteome</keyword>
<dbReference type="PANTHER" id="PTHR36767:SF1">
    <property type="entry name" value="OS05G0126200 PROTEIN"/>
    <property type="match status" value="1"/>
</dbReference>
<feature type="compositionally biased region" description="Basic and acidic residues" evidence="1">
    <location>
        <begin position="109"/>
        <end position="118"/>
    </location>
</feature>
<evidence type="ECO:0000256" key="1">
    <source>
        <dbReference type="SAM" id="MobiDB-lite"/>
    </source>
</evidence>
<dbReference type="EMBL" id="JANJYI010000003">
    <property type="protein sequence ID" value="KAK2657104.1"/>
    <property type="molecule type" value="Genomic_DNA"/>
</dbReference>
<reference evidence="2" key="1">
    <citation type="journal article" date="2023" name="Plant J.">
        <title>Genome sequences and population genomics provide insights into the demographic history, inbreeding, and mutation load of two 'living fossil' tree species of Dipteronia.</title>
        <authorList>
            <person name="Feng Y."/>
            <person name="Comes H.P."/>
            <person name="Chen J."/>
            <person name="Zhu S."/>
            <person name="Lu R."/>
            <person name="Zhang X."/>
            <person name="Li P."/>
            <person name="Qiu J."/>
            <person name="Olsen K.M."/>
            <person name="Qiu Y."/>
        </authorList>
    </citation>
    <scope>NUCLEOTIDE SEQUENCE</scope>
    <source>
        <strain evidence="2">KIB01</strain>
    </source>
</reference>